<protein>
    <submittedName>
        <fullName evidence="1">Uncharacterized protein</fullName>
    </submittedName>
</protein>
<accession>A0ACC1S8J7</accession>
<sequence length="373" mass="41919">MESDSVTSKAHVATASAIGSPAAYPSSVSQEPSTSKDVVSLLFPDSSPRLEESCFSHEWIQSFRLMHHYNTSVYMTLARDPSSVKLWQETVPQIACDHEFFMNGLLAVSALHYAHTHPENHQEFIIISSAYQNMALQHFTSNLGDINEENCEAFFLLASLIAVASVSWVANPHFSDHSLAASDAARCFSLLQGVHNIMSYKPINSWRRDGTLTPLLEPFGPPPPRRSPNFQRRMERVAGLARELPYELSVTNERSVCLMAIESLRSTHLATADEKSAPNARRVWTWGLTLAPLFLDMLNNDHPVALIILAHFAALARPFEHEDWITCGWSSSVMSLIESTLERPWKTWIEWPRRCLAEGKSVDDFGQQQLIFP</sequence>
<comment type="caution">
    <text evidence="1">The sequence shown here is derived from an EMBL/GenBank/DDBJ whole genome shotgun (WGS) entry which is preliminary data.</text>
</comment>
<evidence type="ECO:0000313" key="2">
    <source>
        <dbReference type="Proteomes" id="UP001148629"/>
    </source>
</evidence>
<keyword evidence="2" id="KW-1185">Reference proteome</keyword>
<evidence type="ECO:0000313" key="1">
    <source>
        <dbReference type="EMBL" id="KAJ3534291.1"/>
    </source>
</evidence>
<name>A0ACC1S8J7_9HYPO</name>
<dbReference type="Proteomes" id="UP001148629">
    <property type="component" value="Unassembled WGS sequence"/>
</dbReference>
<organism evidence="1 2">
    <name type="scientific">Fusarium decemcellulare</name>
    <dbReference type="NCBI Taxonomy" id="57161"/>
    <lineage>
        <taxon>Eukaryota</taxon>
        <taxon>Fungi</taxon>
        <taxon>Dikarya</taxon>
        <taxon>Ascomycota</taxon>
        <taxon>Pezizomycotina</taxon>
        <taxon>Sordariomycetes</taxon>
        <taxon>Hypocreomycetidae</taxon>
        <taxon>Hypocreales</taxon>
        <taxon>Nectriaceae</taxon>
        <taxon>Fusarium</taxon>
        <taxon>Fusarium decemcellulare species complex</taxon>
    </lineage>
</organism>
<reference evidence="1" key="1">
    <citation type="submission" date="2022-08" db="EMBL/GenBank/DDBJ databases">
        <title>Genome Sequence of Fusarium decemcellulare.</title>
        <authorList>
            <person name="Buettner E."/>
        </authorList>
    </citation>
    <scope>NUCLEOTIDE SEQUENCE</scope>
    <source>
        <strain evidence="1">Babe19</strain>
    </source>
</reference>
<proteinExistence type="predicted"/>
<gene>
    <name evidence="1" type="ORF">NM208_g7603</name>
</gene>
<dbReference type="EMBL" id="JANRMS010000796">
    <property type="protein sequence ID" value="KAJ3534291.1"/>
    <property type="molecule type" value="Genomic_DNA"/>
</dbReference>